<accession>A0ABP7GAA3</accession>
<comment type="caution">
    <text evidence="2">The sequence shown here is derived from an EMBL/GenBank/DDBJ whole genome shotgun (WGS) entry which is preliminary data.</text>
</comment>
<reference evidence="3" key="1">
    <citation type="journal article" date="2019" name="Int. J. Syst. Evol. Microbiol.">
        <title>The Global Catalogue of Microorganisms (GCM) 10K type strain sequencing project: providing services to taxonomists for standard genome sequencing and annotation.</title>
        <authorList>
            <consortium name="The Broad Institute Genomics Platform"/>
            <consortium name="The Broad Institute Genome Sequencing Center for Infectious Disease"/>
            <person name="Wu L."/>
            <person name="Ma J."/>
        </authorList>
    </citation>
    <scope>NUCLEOTIDE SEQUENCE [LARGE SCALE GENOMIC DNA]</scope>
    <source>
        <strain evidence="3">JCM 16950</strain>
    </source>
</reference>
<dbReference type="PANTHER" id="PTHR12126:SF11">
    <property type="entry name" value="NADH DEHYDROGENASE [UBIQUINONE] 1 ALPHA SUBCOMPLEX SUBUNIT 9, MITOCHONDRIAL"/>
    <property type="match status" value="1"/>
</dbReference>
<gene>
    <name evidence="2" type="ORF">GCM10022240_11300</name>
</gene>
<dbReference type="InterPro" id="IPR016040">
    <property type="entry name" value="NAD(P)-bd_dom"/>
</dbReference>
<organism evidence="2 3">
    <name type="scientific">Microbacterium kribbense</name>
    <dbReference type="NCBI Taxonomy" id="433645"/>
    <lineage>
        <taxon>Bacteria</taxon>
        <taxon>Bacillati</taxon>
        <taxon>Actinomycetota</taxon>
        <taxon>Actinomycetes</taxon>
        <taxon>Micrococcales</taxon>
        <taxon>Microbacteriaceae</taxon>
        <taxon>Microbacterium</taxon>
    </lineage>
</organism>
<feature type="domain" description="NAD(P)-binding" evidence="1">
    <location>
        <begin position="9"/>
        <end position="145"/>
    </location>
</feature>
<evidence type="ECO:0000313" key="2">
    <source>
        <dbReference type="EMBL" id="GAA3760399.1"/>
    </source>
</evidence>
<proteinExistence type="predicted"/>
<dbReference type="Proteomes" id="UP001500540">
    <property type="component" value="Unassembled WGS sequence"/>
</dbReference>
<evidence type="ECO:0000259" key="1">
    <source>
        <dbReference type="Pfam" id="PF13460"/>
    </source>
</evidence>
<name>A0ABP7GAA3_9MICO</name>
<dbReference type="EMBL" id="BAABAF010000003">
    <property type="protein sequence ID" value="GAA3760399.1"/>
    <property type="molecule type" value="Genomic_DNA"/>
</dbReference>
<dbReference type="RefSeq" id="WP_344781421.1">
    <property type="nucleotide sequence ID" value="NZ_BAABAF010000003.1"/>
</dbReference>
<dbReference type="InterPro" id="IPR036291">
    <property type="entry name" value="NAD(P)-bd_dom_sf"/>
</dbReference>
<protein>
    <recommendedName>
        <fullName evidence="1">NAD(P)-binding domain-containing protein</fullName>
    </recommendedName>
</protein>
<dbReference type="InterPro" id="IPR036890">
    <property type="entry name" value="HATPase_C_sf"/>
</dbReference>
<evidence type="ECO:0000313" key="3">
    <source>
        <dbReference type="Proteomes" id="UP001500540"/>
    </source>
</evidence>
<keyword evidence="3" id="KW-1185">Reference proteome</keyword>
<sequence>MATRIVIAGGTGTVGRLVTEIAAGRGHETAVISRSTGIDLRTGDGLDAVLRAGDVVIDVSGSQAMSASAAIRDFETMTRNLLAAEEHAGIRHHVVLSIVGVDTSENGYGYYQGKLAQERAVAAGAVPWTLLRATQFHEFAGQMAERMKFGPFVLVPRMRSQPIAARAVATRLVDLAEGKPAGRVGDVAGPRIERMAELTRRYLRAKGLPGHVVEMSLPGAFGRQMRDGSLLAGVHTHLAEQTFAQWLVEQTGSDGQAKTPRPVGIAGIPIVRAPLPDAPEPSLSNARELIAGLTTAGMPITLRIEGAERPLPPRIDEAAFRALQEGVGLVLSRARGVDAAAVVRYLPHAVEVEVSHEPGGLTPQASQSTSLSRSRSTVRALGGAVDSGDRADGVFWVSATIPTPQ</sequence>
<dbReference type="Pfam" id="PF13460">
    <property type="entry name" value="NAD_binding_10"/>
    <property type="match status" value="1"/>
</dbReference>
<dbReference type="PANTHER" id="PTHR12126">
    <property type="entry name" value="NADH-UBIQUINONE OXIDOREDUCTASE 39 KDA SUBUNIT-RELATED"/>
    <property type="match status" value="1"/>
</dbReference>
<dbReference type="Gene3D" id="3.40.50.720">
    <property type="entry name" value="NAD(P)-binding Rossmann-like Domain"/>
    <property type="match status" value="1"/>
</dbReference>
<dbReference type="SUPFAM" id="SSF51735">
    <property type="entry name" value="NAD(P)-binding Rossmann-fold domains"/>
    <property type="match status" value="1"/>
</dbReference>
<dbReference type="Gene3D" id="3.30.565.10">
    <property type="entry name" value="Histidine kinase-like ATPase, C-terminal domain"/>
    <property type="match status" value="1"/>
</dbReference>
<dbReference type="InterPro" id="IPR051207">
    <property type="entry name" value="ComplexI_NDUFA9_subunit"/>
</dbReference>